<evidence type="ECO:0000256" key="4">
    <source>
        <dbReference type="ARBA" id="ARBA00023136"/>
    </source>
</evidence>
<evidence type="ECO:0000256" key="3">
    <source>
        <dbReference type="ARBA" id="ARBA00022989"/>
    </source>
</evidence>
<dbReference type="WBParaSite" id="EgrG_000303200">
    <property type="protein sequence ID" value="EgrG_000303200"/>
    <property type="gene ID" value="EgrG_000303200"/>
</dbReference>
<reference evidence="6" key="2">
    <citation type="submission" date="2014-06" db="EMBL/GenBank/DDBJ databases">
        <authorList>
            <person name="Aslett M."/>
        </authorList>
    </citation>
    <scope>NUCLEOTIDE SEQUENCE</scope>
</reference>
<evidence type="ECO:0000313" key="7">
    <source>
        <dbReference type="Proteomes" id="UP000492820"/>
    </source>
</evidence>
<comment type="subcellular location">
    <subcellularLocation>
        <location evidence="1">Membrane</location>
        <topology evidence="1">Multi-pass membrane protein</topology>
    </subcellularLocation>
</comment>
<evidence type="ECO:0000313" key="6">
    <source>
        <dbReference type="EMBL" id="CDS24550.1"/>
    </source>
</evidence>
<dbReference type="Proteomes" id="UP000492820">
    <property type="component" value="Unassembled WGS sequence"/>
</dbReference>
<feature type="transmembrane region" description="Helical" evidence="5">
    <location>
        <begin position="69"/>
        <end position="90"/>
    </location>
</feature>
<gene>
    <name evidence="6" type="ORF">EgrG_000303200</name>
</gene>
<keyword evidence="3 5" id="KW-1133">Transmembrane helix</keyword>
<evidence type="ECO:0000256" key="5">
    <source>
        <dbReference type="SAM" id="Phobius"/>
    </source>
</evidence>
<dbReference type="InterPro" id="IPR027359">
    <property type="entry name" value="Volt_channel_dom_sf"/>
</dbReference>
<protein>
    <submittedName>
        <fullName evidence="8">Ion_trans domain-containing protein</fullName>
    </submittedName>
</protein>
<sequence>MVVGNTGVLLTLHNLKITTADNEPHYTNPFSTADILFTISFIICALFTAEVVIRLLITGRRVIRLPIDIIDATVVFAILGVIVWCCIVKPHPFISDVTLLAVYLRFVRLPRLCCGLTSLESIQYRATVAHYQQDESFRQHNLNSMQHRLDINELELQQLRQYVYANRGLVPPDCLSHDFSTNSETVDSDQFCRLHDDLQDLRCCPLNEEPDEESGSAESGEDNLAFNLTCGEKNEDRVQAWIENCIQDTKCDSRPSNVDS</sequence>
<keyword evidence="2 5" id="KW-0812">Transmembrane</keyword>
<name>A0A068X194_ECHGR</name>
<evidence type="ECO:0000313" key="8">
    <source>
        <dbReference type="WBParaSite" id="EgrG_000303200"/>
    </source>
</evidence>
<feature type="transmembrane region" description="Helical" evidence="5">
    <location>
        <begin position="35"/>
        <end position="57"/>
    </location>
</feature>
<dbReference type="AlphaFoldDB" id="A0A068X194"/>
<dbReference type="OrthoDB" id="6284914at2759"/>
<dbReference type="EMBL" id="LK028609">
    <property type="protein sequence ID" value="CDS24550.1"/>
    <property type="molecule type" value="Genomic_DNA"/>
</dbReference>
<organism evidence="6">
    <name type="scientific">Echinococcus granulosus</name>
    <name type="common">Hydatid tapeworm</name>
    <dbReference type="NCBI Taxonomy" id="6210"/>
    <lineage>
        <taxon>Eukaryota</taxon>
        <taxon>Metazoa</taxon>
        <taxon>Spiralia</taxon>
        <taxon>Lophotrochozoa</taxon>
        <taxon>Platyhelminthes</taxon>
        <taxon>Cestoda</taxon>
        <taxon>Eucestoda</taxon>
        <taxon>Cyclophyllidea</taxon>
        <taxon>Taeniidae</taxon>
        <taxon>Echinococcus</taxon>
        <taxon>Echinococcus granulosus group</taxon>
    </lineage>
</organism>
<proteinExistence type="predicted"/>
<evidence type="ECO:0000256" key="2">
    <source>
        <dbReference type="ARBA" id="ARBA00022692"/>
    </source>
</evidence>
<dbReference type="GO" id="GO:0016020">
    <property type="term" value="C:membrane"/>
    <property type="evidence" value="ECO:0007669"/>
    <property type="project" value="UniProtKB-SubCell"/>
</dbReference>
<evidence type="ECO:0000256" key="1">
    <source>
        <dbReference type="ARBA" id="ARBA00004141"/>
    </source>
</evidence>
<reference evidence="8" key="3">
    <citation type="submission" date="2020-10" db="UniProtKB">
        <authorList>
            <consortium name="WormBaseParasite"/>
        </authorList>
    </citation>
    <scope>IDENTIFICATION</scope>
</reference>
<accession>A0A068X194</accession>
<reference evidence="6 7" key="1">
    <citation type="journal article" date="2013" name="Nature">
        <title>The genomes of four tapeworm species reveal adaptations to parasitism.</title>
        <authorList>
            <person name="Tsai I.J."/>
            <person name="Zarowiecki M."/>
            <person name="Holroyd N."/>
            <person name="Garciarrubio A."/>
            <person name="Sanchez-Flores A."/>
            <person name="Brooks K.L."/>
            <person name="Tracey A."/>
            <person name="Bobes R.J."/>
            <person name="Fragoso G."/>
            <person name="Sciutto E."/>
            <person name="Aslett M."/>
            <person name="Beasley H."/>
            <person name="Bennett H.M."/>
            <person name="Cai J."/>
            <person name="Camicia F."/>
            <person name="Clark R."/>
            <person name="Cucher M."/>
            <person name="De Silva N."/>
            <person name="Day T.A."/>
            <person name="Deplazes P."/>
            <person name="Estrada K."/>
            <person name="Fernandez C."/>
            <person name="Holland P.W."/>
            <person name="Hou J."/>
            <person name="Hu S."/>
            <person name="Huckvale T."/>
            <person name="Hung S.S."/>
            <person name="Kamenetzky L."/>
            <person name="Keane J.A."/>
            <person name="Kiss F."/>
            <person name="Koziol U."/>
            <person name="Lambert O."/>
            <person name="Liu K."/>
            <person name="Luo X."/>
            <person name="Luo Y."/>
            <person name="Macchiaroli N."/>
            <person name="Nichol S."/>
            <person name="Paps J."/>
            <person name="Parkinson J."/>
            <person name="Pouchkina-Stantcheva N."/>
            <person name="Riddiford N."/>
            <person name="Rosenzvit M."/>
            <person name="Salinas G."/>
            <person name="Wasmuth J.D."/>
            <person name="Zamanian M."/>
            <person name="Zheng Y."/>
            <person name="Cai X."/>
            <person name="Soberon X."/>
            <person name="Olson P.D."/>
            <person name="Laclette J.P."/>
            <person name="Brehm K."/>
            <person name="Berriman M."/>
            <person name="Garciarrubio A."/>
            <person name="Bobes R.J."/>
            <person name="Fragoso G."/>
            <person name="Sanchez-Flores A."/>
            <person name="Estrada K."/>
            <person name="Cevallos M.A."/>
            <person name="Morett E."/>
            <person name="Gonzalez V."/>
            <person name="Portillo T."/>
            <person name="Ochoa-Leyva A."/>
            <person name="Jose M.V."/>
            <person name="Sciutto E."/>
            <person name="Landa A."/>
            <person name="Jimenez L."/>
            <person name="Valdes V."/>
            <person name="Carrero J.C."/>
            <person name="Larralde C."/>
            <person name="Morales-Montor J."/>
            <person name="Limon-Lason J."/>
            <person name="Soberon X."/>
            <person name="Laclette J.P."/>
        </authorList>
    </citation>
    <scope>NUCLEOTIDE SEQUENCE [LARGE SCALE GENOMIC DNA]</scope>
</reference>
<keyword evidence="4 5" id="KW-0472">Membrane</keyword>
<dbReference type="Gene3D" id="1.20.120.350">
    <property type="entry name" value="Voltage-gated potassium channels. Chain C"/>
    <property type="match status" value="1"/>
</dbReference>